<dbReference type="PROSITE" id="PS50847">
    <property type="entry name" value="GRAM_POS_ANCHORING"/>
    <property type="match status" value="1"/>
</dbReference>
<evidence type="ECO:0000256" key="3">
    <source>
        <dbReference type="ARBA" id="ARBA00022729"/>
    </source>
</evidence>
<reference evidence="10" key="1">
    <citation type="journal article" date="2019" name="Int. J. Syst. Evol. Microbiol.">
        <title>The Global Catalogue of Microorganisms (GCM) 10K type strain sequencing project: providing services to taxonomists for standard genome sequencing and annotation.</title>
        <authorList>
            <consortium name="The Broad Institute Genomics Platform"/>
            <consortium name="The Broad Institute Genome Sequencing Center for Infectious Disease"/>
            <person name="Wu L."/>
            <person name="Ma J."/>
        </authorList>
    </citation>
    <scope>NUCLEOTIDE SEQUENCE [LARGE SCALE GENOMIC DNA]</scope>
    <source>
        <strain evidence="10">NBRC 108728</strain>
    </source>
</reference>
<keyword evidence="4" id="KW-0572">Peptidoglycan-anchor</keyword>
<dbReference type="EMBL" id="AP027732">
    <property type="protein sequence ID" value="BDZ50015.1"/>
    <property type="molecule type" value="Genomic_DNA"/>
</dbReference>
<organism evidence="9 10">
    <name type="scientific">Frondihabitans sucicola</name>
    <dbReference type="NCBI Taxonomy" id="1268041"/>
    <lineage>
        <taxon>Bacteria</taxon>
        <taxon>Bacillati</taxon>
        <taxon>Actinomycetota</taxon>
        <taxon>Actinomycetes</taxon>
        <taxon>Micrococcales</taxon>
        <taxon>Microbacteriaceae</taxon>
        <taxon>Frondihabitans</taxon>
    </lineage>
</organism>
<keyword evidence="6" id="KW-1133">Transmembrane helix</keyword>
<evidence type="ECO:0000256" key="7">
    <source>
        <dbReference type="SAM" id="SignalP"/>
    </source>
</evidence>
<evidence type="ECO:0000259" key="8">
    <source>
        <dbReference type="PROSITE" id="PS50847"/>
    </source>
</evidence>
<feature type="signal peptide" evidence="7">
    <location>
        <begin position="1"/>
        <end position="27"/>
    </location>
</feature>
<keyword evidence="6" id="KW-0812">Transmembrane</keyword>
<protein>
    <recommendedName>
        <fullName evidence="8">Gram-positive cocci surface proteins LPxTG domain-containing protein</fullName>
    </recommendedName>
</protein>
<evidence type="ECO:0000313" key="9">
    <source>
        <dbReference type="EMBL" id="BDZ50015.1"/>
    </source>
</evidence>
<gene>
    <name evidence="9" type="ORF">GCM10025867_22560</name>
</gene>
<evidence type="ECO:0000256" key="5">
    <source>
        <dbReference type="SAM" id="MobiDB-lite"/>
    </source>
</evidence>
<evidence type="ECO:0000313" key="10">
    <source>
        <dbReference type="Proteomes" id="UP001321486"/>
    </source>
</evidence>
<feature type="domain" description="Gram-positive cocci surface proteins LPxTG" evidence="8">
    <location>
        <begin position="555"/>
        <end position="590"/>
    </location>
</feature>
<accession>A0ABM8GNJ6</accession>
<feature type="chain" id="PRO_5047121069" description="Gram-positive cocci surface proteins LPxTG domain-containing protein" evidence="7">
    <location>
        <begin position="28"/>
        <end position="590"/>
    </location>
</feature>
<feature type="region of interest" description="Disordered" evidence="5">
    <location>
        <begin position="37"/>
        <end position="87"/>
    </location>
</feature>
<feature type="transmembrane region" description="Helical" evidence="6">
    <location>
        <begin position="565"/>
        <end position="583"/>
    </location>
</feature>
<keyword evidence="2" id="KW-0964">Secreted</keyword>
<proteinExistence type="predicted"/>
<sequence>MRRALVVPAVLLLGLGGTALVATPAFAAPAATPAPIATPGPTGAPAVAPTAKPTATPSPTDAPTPQPAVRAAEPRDLTITSPNLTSGSVTIRGTRTLTLKGTAPAGSTLELADEWNGTRLTTVHTTGTTFTLSYTFADDAPYDQWLEVTGTHGTTVLSEYDFDAVFDHDTSATPTLDTPVDGTTFETAPLPLGLSTLAKPVTFSGTGTPGDDITLSFSTPGSTPDPDAFGLDDFGGFQADEIVVDDDNSWTGSAYVFYGDVSVSASQVQLGGKDSDQEVTQESDLTDPIDITMKAPKGTVLPPEITKPAYPVDDSFGFSIGAGVTQSSSTTAGSATSFENSSRVAARLLGRTTATSANPAASGLVHTNELRARVQAKAAPSDDAVVATDDSDDGDITDDQAVKLYGIQVKGTASADAPGSLTTTVSGTGTPGDGVVLYLDSPTASQAYFEKLYPKLFAGLSAEPTDDSVLFPGLSDDPGTVASLLPADDHSITVGADGTWTTTVTLKPGPYYFAAFQTSTVGAAKPVYSVASGLLPVNLTGTPLAAATVDPANQLAFTGSNSGPALALGLSVLAAGGALLVIARRRRPTV</sequence>
<name>A0ABM8GNJ6_9MICO</name>
<keyword evidence="1" id="KW-0134">Cell wall</keyword>
<keyword evidence="6" id="KW-0472">Membrane</keyword>
<keyword evidence="10" id="KW-1185">Reference proteome</keyword>
<dbReference type="InterPro" id="IPR019931">
    <property type="entry name" value="LPXTG_anchor"/>
</dbReference>
<evidence type="ECO:0000256" key="4">
    <source>
        <dbReference type="ARBA" id="ARBA00023088"/>
    </source>
</evidence>
<dbReference type="Proteomes" id="UP001321486">
    <property type="component" value="Chromosome"/>
</dbReference>
<keyword evidence="3 7" id="KW-0732">Signal</keyword>
<evidence type="ECO:0000256" key="1">
    <source>
        <dbReference type="ARBA" id="ARBA00022512"/>
    </source>
</evidence>
<feature type="compositionally biased region" description="Polar residues" evidence="5">
    <location>
        <begin position="78"/>
        <end position="87"/>
    </location>
</feature>
<feature type="compositionally biased region" description="Low complexity" evidence="5">
    <location>
        <begin position="37"/>
        <end position="59"/>
    </location>
</feature>
<evidence type="ECO:0000256" key="2">
    <source>
        <dbReference type="ARBA" id="ARBA00022525"/>
    </source>
</evidence>
<evidence type="ECO:0000256" key="6">
    <source>
        <dbReference type="SAM" id="Phobius"/>
    </source>
</evidence>